<feature type="transmembrane region" description="Helical" evidence="1">
    <location>
        <begin position="422"/>
        <end position="441"/>
    </location>
</feature>
<dbReference type="EMBL" id="QUSX01000001">
    <property type="protein sequence ID" value="RRQ50455.1"/>
    <property type="molecule type" value="Genomic_DNA"/>
</dbReference>
<keyword evidence="2" id="KW-0328">Glycosyltransferase</keyword>
<keyword evidence="3" id="KW-1185">Reference proteome</keyword>
<keyword evidence="1" id="KW-0812">Transmembrane</keyword>
<feature type="transmembrane region" description="Helical" evidence="1">
    <location>
        <begin position="63"/>
        <end position="80"/>
    </location>
</feature>
<proteinExistence type="predicted"/>
<feature type="transmembrane region" description="Helical" evidence="1">
    <location>
        <begin position="195"/>
        <end position="228"/>
    </location>
</feature>
<feature type="transmembrane region" description="Helical" evidence="1">
    <location>
        <begin position="269"/>
        <end position="287"/>
    </location>
</feature>
<feature type="transmembrane region" description="Helical" evidence="1">
    <location>
        <begin position="337"/>
        <end position="352"/>
    </location>
</feature>
<reference evidence="3" key="1">
    <citation type="submission" date="2018-08" db="EMBL/GenBank/DDBJ databases">
        <authorList>
            <person name="Khan S.A."/>
            <person name="J S.E."/>
        </authorList>
    </citation>
    <scope>NUCLEOTIDE SEQUENCE [LARGE SCALE GENOMIC DNA]</scope>
    <source>
        <strain evidence="3">PoM-212</strain>
    </source>
</reference>
<feature type="transmembrane region" description="Helical" evidence="1">
    <location>
        <begin position="12"/>
        <end position="32"/>
    </location>
</feature>
<reference evidence="3" key="2">
    <citation type="submission" date="2018-12" db="EMBL/GenBank/DDBJ databases">
        <title>Maribacter lutimaris sp. nov., isolated from marine sediment.</title>
        <authorList>
            <person name="Kim K.K."/>
        </authorList>
    </citation>
    <scope>NUCLEOTIDE SEQUENCE [LARGE SCALE GENOMIC DNA]</scope>
    <source>
        <strain evidence="3">PoM-212</strain>
    </source>
</reference>
<protein>
    <submittedName>
        <fullName evidence="2">Mannosyltransferase</fullName>
    </submittedName>
</protein>
<sequence>MPRRLTTYLQLHKLPLLFALFSLVFYYTLAYQLERTDYFKLFTLFAALFFFSWKLIQFEKWNFRFLLVSGVLFRLVFIPIEPHLSQDFYRFIWDGELVVNFINPYLETPNALMENLGLPIANAQELYQGMGSLSAKHYSSYPPLHQLFFALAAMLGGKSILGSIMVMRAFTILADLGIFYFGRKLLKNLNKSPHLICWYFLNPLVIVELTGNLHFEGIMLFFLVWALYLLSQNKWQLAGVVMACSISVKLVPILFLPLFLKYFGLKKSLPFYLIIGGISLLLFLPFYDPAFLTNYSKTVGLWFSNFEFNAGIYNLAKKIAISMDEKSWDFIKDYGKIVPYITLATAILLTFLRNNRDLLKLISSMMWLLTLYYMISTTVHPWYIISVLLLGVFNSVKYPVIWTGMIVLSYFAYSQVDNKENLLLLSLEYTVVIGFIVYEVVAQLHKK</sequence>
<comment type="caution">
    <text evidence="2">The sequence shown here is derived from an EMBL/GenBank/DDBJ whole genome shotgun (WGS) entry which is preliminary data.</text>
</comment>
<dbReference type="GO" id="GO:0016757">
    <property type="term" value="F:glycosyltransferase activity"/>
    <property type="evidence" value="ECO:0007669"/>
    <property type="project" value="UniProtKB-KW"/>
</dbReference>
<evidence type="ECO:0000313" key="3">
    <source>
        <dbReference type="Proteomes" id="UP000286990"/>
    </source>
</evidence>
<feature type="transmembrane region" description="Helical" evidence="1">
    <location>
        <begin position="38"/>
        <end position="56"/>
    </location>
</feature>
<evidence type="ECO:0000256" key="1">
    <source>
        <dbReference type="SAM" id="Phobius"/>
    </source>
</evidence>
<dbReference type="Pfam" id="PF26314">
    <property type="entry name" value="MptA_B_family"/>
    <property type="match status" value="1"/>
</dbReference>
<dbReference type="OrthoDB" id="1491846at2"/>
<keyword evidence="1" id="KW-0472">Membrane</keyword>
<gene>
    <name evidence="2" type="ORF">DZC72_07875</name>
</gene>
<feature type="transmembrane region" description="Helical" evidence="1">
    <location>
        <begin position="240"/>
        <end position="260"/>
    </location>
</feature>
<evidence type="ECO:0000313" key="2">
    <source>
        <dbReference type="EMBL" id="RRQ50455.1"/>
    </source>
</evidence>
<organism evidence="2 3">
    <name type="scientific">Maribacter algicola</name>
    <dbReference type="NCBI Taxonomy" id="2498892"/>
    <lineage>
        <taxon>Bacteria</taxon>
        <taxon>Pseudomonadati</taxon>
        <taxon>Bacteroidota</taxon>
        <taxon>Flavobacteriia</taxon>
        <taxon>Flavobacteriales</taxon>
        <taxon>Flavobacteriaceae</taxon>
        <taxon>Maribacter</taxon>
    </lineage>
</organism>
<feature type="transmembrane region" description="Helical" evidence="1">
    <location>
        <begin position="358"/>
        <end position="375"/>
    </location>
</feature>
<feature type="transmembrane region" description="Helical" evidence="1">
    <location>
        <begin position="147"/>
        <end position="174"/>
    </location>
</feature>
<name>A0A3R8Q1N5_9FLAO</name>
<keyword evidence="2" id="KW-0808">Transferase</keyword>
<keyword evidence="1" id="KW-1133">Transmembrane helix</keyword>
<dbReference type="AlphaFoldDB" id="A0A3R8Q1N5"/>
<accession>A0A3R8Q1N5</accession>
<dbReference type="RefSeq" id="WP_125222275.1">
    <property type="nucleotide sequence ID" value="NZ_QUSX01000001.1"/>
</dbReference>
<dbReference type="Proteomes" id="UP000286990">
    <property type="component" value="Unassembled WGS sequence"/>
</dbReference>